<dbReference type="AlphaFoldDB" id="A0A1X7TQJ8"/>
<dbReference type="OrthoDB" id="5967625at2759"/>
<accession>A0A1X7TQJ8</accession>
<proteinExistence type="predicted"/>
<evidence type="ECO:0000313" key="1">
    <source>
        <dbReference type="EnsemblMetazoa" id="Aqu2.1.17369_001"/>
    </source>
</evidence>
<dbReference type="EnsemblMetazoa" id="Aqu2.1.17369_001">
    <property type="protein sequence ID" value="Aqu2.1.17369_001"/>
    <property type="gene ID" value="Aqu2.1.17369"/>
</dbReference>
<reference evidence="1" key="1">
    <citation type="submission" date="2017-05" db="UniProtKB">
        <authorList>
            <consortium name="EnsemblMetazoa"/>
        </authorList>
    </citation>
    <scope>IDENTIFICATION</scope>
</reference>
<dbReference type="InParanoid" id="A0A1X7TQJ8"/>
<protein>
    <submittedName>
        <fullName evidence="1">Uncharacterized protein</fullName>
    </submittedName>
</protein>
<name>A0A1X7TQJ8_AMPQE</name>
<organism evidence="1">
    <name type="scientific">Amphimedon queenslandica</name>
    <name type="common">Sponge</name>
    <dbReference type="NCBI Taxonomy" id="400682"/>
    <lineage>
        <taxon>Eukaryota</taxon>
        <taxon>Metazoa</taxon>
        <taxon>Porifera</taxon>
        <taxon>Demospongiae</taxon>
        <taxon>Heteroscleromorpha</taxon>
        <taxon>Haplosclerida</taxon>
        <taxon>Niphatidae</taxon>
        <taxon>Amphimedon</taxon>
    </lineage>
</organism>
<sequence>MEVLLEYGSSKRELKLSKDEDVFQALEEAFQQFEPGLSIGFSQQRDVKPSHFLQRYSEKWRDYTDVSNKREISNGDKIRAVNVSQVLKRGSGVCVGIIKPSVSNSKQEDETVKVLDLTSEDDTELTQEGLEDWQKF</sequence>